<keyword evidence="1" id="KW-0479">Metal-binding</keyword>
<dbReference type="SMART" id="SM00355">
    <property type="entry name" value="ZnF_C2H2"/>
    <property type="match status" value="3"/>
</dbReference>
<evidence type="ECO:0000313" key="4">
    <source>
        <dbReference type="EMBL" id="KAK0464831.1"/>
    </source>
</evidence>
<feature type="compositionally biased region" description="Polar residues" evidence="2">
    <location>
        <begin position="229"/>
        <end position="238"/>
    </location>
</feature>
<dbReference type="PROSITE" id="PS00028">
    <property type="entry name" value="ZINC_FINGER_C2H2_1"/>
    <property type="match status" value="1"/>
</dbReference>
<organism evidence="4 5">
    <name type="scientific">Armillaria novae-zelandiae</name>
    <dbReference type="NCBI Taxonomy" id="153914"/>
    <lineage>
        <taxon>Eukaryota</taxon>
        <taxon>Fungi</taxon>
        <taxon>Dikarya</taxon>
        <taxon>Basidiomycota</taxon>
        <taxon>Agaricomycotina</taxon>
        <taxon>Agaricomycetes</taxon>
        <taxon>Agaricomycetidae</taxon>
        <taxon>Agaricales</taxon>
        <taxon>Marasmiineae</taxon>
        <taxon>Physalacriaceae</taxon>
        <taxon>Armillaria</taxon>
    </lineage>
</organism>
<feature type="domain" description="C2H2-type" evidence="3">
    <location>
        <begin position="9"/>
        <end position="36"/>
    </location>
</feature>
<comment type="caution">
    <text evidence="4">The sequence shown here is derived from an EMBL/GenBank/DDBJ whole genome shotgun (WGS) entry which is preliminary data.</text>
</comment>
<dbReference type="Gene3D" id="3.30.160.60">
    <property type="entry name" value="Classic Zinc Finger"/>
    <property type="match status" value="1"/>
</dbReference>
<evidence type="ECO:0000256" key="1">
    <source>
        <dbReference type="PROSITE-ProRule" id="PRU00042"/>
    </source>
</evidence>
<feature type="compositionally biased region" description="Low complexity" evidence="2">
    <location>
        <begin position="264"/>
        <end position="274"/>
    </location>
</feature>
<keyword evidence="5" id="KW-1185">Reference proteome</keyword>
<feature type="compositionally biased region" description="Pro residues" evidence="2">
    <location>
        <begin position="250"/>
        <end position="263"/>
    </location>
</feature>
<dbReference type="PROSITE" id="PS50157">
    <property type="entry name" value="ZINC_FINGER_C2H2_2"/>
    <property type="match status" value="1"/>
</dbReference>
<evidence type="ECO:0000313" key="5">
    <source>
        <dbReference type="Proteomes" id="UP001175227"/>
    </source>
</evidence>
<dbReference type="AlphaFoldDB" id="A0AA39T4W5"/>
<keyword evidence="1" id="KW-0863">Zinc-finger</keyword>
<dbReference type="Proteomes" id="UP001175227">
    <property type="component" value="Unassembled WGS sequence"/>
</dbReference>
<proteinExistence type="predicted"/>
<gene>
    <name evidence="4" type="ORF">IW261DRAFT_1686568</name>
</gene>
<name>A0AA39T4W5_9AGAR</name>
<protein>
    <recommendedName>
        <fullName evidence="3">C2H2-type domain-containing protein</fullName>
    </recommendedName>
</protein>
<evidence type="ECO:0000259" key="3">
    <source>
        <dbReference type="PROSITE" id="PS50157"/>
    </source>
</evidence>
<dbReference type="EMBL" id="JAUEPR010000096">
    <property type="protein sequence ID" value="KAK0464831.1"/>
    <property type="molecule type" value="Genomic_DNA"/>
</dbReference>
<reference evidence="4" key="1">
    <citation type="submission" date="2023-06" db="EMBL/GenBank/DDBJ databases">
        <authorList>
            <consortium name="Lawrence Berkeley National Laboratory"/>
            <person name="Ahrendt S."/>
            <person name="Sahu N."/>
            <person name="Indic B."/>
            <person name="Wong-Bajracharya J."/>
            <person name="Merenyi Z."/>
            <person name="Ke H.-M."/>
            <person name="Monk M."/>
            <person name="Kocsube S."/>
            <person name="Drula E."/>
            <person name="Lipzen A."/>
            <person name="Balint B."/>
            <person name="Henrissat B."/>
            <person name="Andreopoulos B."/>
            <person name="Martin F.M."/>
            <person name="Harder C.B."/>
            <person name="Rigling D."/>
            <person name="Ford K.L."/>
            <person name="Foster G.D."/>
            <person name="Pangilinan J."/>
            <person name="Papanicolaou A."/>
            <person name="Barry K."/>
            <person name="LaButti K."/>
            <person name="Viragh M."/>
            <person name="Koriabine M."/>
            <person name="Yan M."/>
            <person name="Riley R."/>
            <person name="Champramary S."/>
            <person name="Plett K.L."/>
            <person name="Tsai I.J."/>
            <person name="Slot J."/>
            <person name="Sipos G."/>
            <person name="Plett J."/>
            <person name="Nagy L.G."/>
            <person name="Grigoriev I.V."/>
        </authorList>
    </citation>
    <scope>NUCLEOTIDE SEQUENCE</scope>
    <source>
        <strain evidence="4">ICMP 16352</strain>
    </source>
</reference>
<feature type="region of interest" description="Disordered" evidence="2">
    <location>
        <begin position="226"/>
        <end position="274"/>
    </location>
</feature>
<sequence length="274" mass="29600">METSVPKPFICGKCMMAFGCGPELERHKKTHLVGEERAAVSFKCPYHPSCMVQSLQKSNVVGHIHKLHPELRKLICHRCRRSLFVAEDIYQLLQHEQDVHSILHSPLESPPSLLPMSSPSAVYSSTSILVTSHSSSTEQHITPGSSSTDGIFISSSSPMSSLPDELRGLLLHGGPQEFQLAEIASSSPFTWHPSHTVDVPPLSTVYDMLPQAFYAGRPDLYSPPPSLYGGSTNFSQGPSVAGISLTQSIPVPPPALPTPPPSRPSTASPSSQPH</sequence>
<dbReference type="GO" id="GO:0008270">
    <property type="term" value="F:zinc ion binding"/>
    <property type="evidence" value="ECO:0007669"/>
    <property type="project" value="UniProtKB-KW"/>
</dbReference>
<accession>A0AA39T4W5</accession>
<evidence type="ECO:0000256" key="2">
    <source>
        <dbReference type="SAM" id="MobiDB-lite"/>
    </source>
</evidence>
<keyword evidence="1" id="KW-0862">Zinc</keyword>
<dbReference type="InterPro" id="IPR013087">
    <property type="entry name" value="Znf_C2H2_type"/>
</dbReference>